<dbReference type="Proteomes" id="UP000308600">
    <property type="component" value="Unassembled WGS sequence"/>
</dbReference>
<evidence type="ECO:0000313" key="1">
    <source>
        <dbReference type="EMBL" id="TFK65825.1"/>
    </source>
</evidence>
<proteinExistence type="predicted"/>
<gene>
    <name evidence="1" type="ORF">BDN72DRAFT_962261</name>
</gene>
<keyword evidence="2" id="KW-1185">Reference proteome</keyword>
<sequence>MAALPPELMQEIISAYVEGRSTLAASIATVSRDFNDWVKPVLSKTLMYYHEEPAKHWPVPVHELPQWLRNNGKYVRNVMWGIDVKDLLDVFNQCPGITDLAVWVNVSWNDLTTLLPSLSNIQLSNLSINLYNLCGRRNFSKQEAERAVFRTITHLELFHNIKSWDDFEGIAYLPRLTHLCLPEGMSTPSSHDDISRVLQHCKQLKVLVIIAGGLFPSSGQNRVIQSDTLFNSDEDDPRVVALARDCLDDWVYGATGRKDMWALADEIVERRLIDRRYKENTNDV</sequence>
<evidence type="ECO:0000313" key="2">
    <source>
        <dbReference type="Proteomes" id="UP000308600"/>
    </source>
</evidence>
<accession>A0ACD3AK49</accession>
<dbReference type="EMBL" id="ML208425">
    <property type="protein sequence ID" value="TFK65825.1"/>
    <property type="molecule type" value="Genomic_DNA"/>
</dbReference>
<name>A0ACD3AK49_9AGAR</name>
<organism evidence="1 2">
    <name type="scientific">Pluteus cervinus</name>
    <dbReference type="NCBI Taxonomy" id="181527"/>
    <lineage>
        <taxon>Eukaryota</taxon>
        <taxon>Fungi</taxon>
        <taxon>Dikarya</taxon>
        <taxon>Basidiomycota</taxon>
        <taxon>Agaricomycotina</taxon>
        <taxon>Agaricomycetes</taxon>
        <taxon>Agaricomycetidae</taxon>
        <taxon>Agaricales</taxon>
        <taxon>Pluteineae</taxon>
        <taxon>Pluteaceae</taxon>
        <taxon>Pluteus</taxon>
    </lineage>
</organism>
<protein>
    <submittedName>
        <fullName evidence="1">Uncharacterized protein</fullName>
    </submittedName>
</protein>
<reference evidence="1 2" key="1">
    <citation type="journal article" date="2019" name="Nat. Ecol. Evol.">
        <title>Megaphylogeny resolves global patterns of mushroom evolution.</title>
        <authorList>
            <person name="Varga T."/>
            <person name="Krizsan K."/>
            <person name="Foldi C."/>
            <person name="Dima B."/>
            <person name="Sanchez-Garcia M."/>
            <person name="Sanchez-Ramirez S."/>
            <person name="Szollosi G.J."/>
            <person name="Szarkandi J.G."/>
            <person name="Papp V."/>
            <person name="Albert L."/>
            <person name="Andreopoulos W."/>
            <person name="Angelini C."/>
            <person name="Antonin V."/>
            <person name="Barry K.W."/>
            <person name="Bougher N.L."/>
            <person name="Buchanan P."/>
            <person name="Buyck B."/>
            <person name="Bense V."/>
            <person name="Catcheside P."/>
            <person name="Chovatia M."/>
            <person name="Cooper J."/>
            <person name="Damon W."/>
            <person name="Desjardin D."/>
            <person name="Finy P."/>
            <person name="Geml J."/>
            <person name="Haridas S."/>
            <person name="Hughes K."/>
            <person name="Justo A."/>
            <person name="Karasinski D."/>
            <person name="Kautmanova I."/>
            <person name="Kiss B."/>
            <person name="Kocsube S."/>
            <person name="Kotiranta H."/>
            <person name="LaButti K.M."/>
            <person name="Lechner B.E."/>
            <person name="Liimatainen K."/>
            <person name="Lipzen A."/>
            <person name="Lukacs Z."/>
            <person name="Mihaltcheva S."/>
            <person name="Morgado L.N."/>
            <person name="Niskanen T."/>
            <person name="Noordeloos M.E."/>
            <person name="Ohm R.A."/>
            <person name="Ortiz-Santana B."/>
            <person name="Ovrebo C."/>
            <person name="Racz N."/>
            <person name="Riley R."/>
            <person name="Savchenko A."/>
            <person name="Shiryaev A."/>
            <person name="Soop K."/>
            <person name="Spirin V."/>
            <person name="Szebenyi C."/>
            <person name="Tomsovsky M."/>
            <person name="Tulloss R.E."/>
            <person name="Uehling J."/>
            <person name="Grigoriev I.V."/>
            <person name="Vagvolgyi C."/>
            <person name="Papp T."/>
            <person name="Martin F.M."/>
            <person name="Miettinen O."/>
            <person name="Hibbett D.S."/>
            <person name="Nagy L.G."/>
        </authorList>
    </citation>
    <scope>NUCLEOTIDE SEQUENCE [LARGE SCALE GENOMIC DNA]</scope>
    <source>
        <strain evidence="1 2">NL-1719</strain>
    </source>
</reference>